<proteinExistence type="predicted"/>
<feature type="region of interest" description="Disordered" evidence="1">
    <location>
        <begin position="233"/>
        <end position="253"/>
    </location>
</feature>
<dbReference type="KEGG" id="halx:M0R89_17235"/>
<evidence type="ECO:0000256" key="1">
    <source>
        <dbReference type="SAM" id="MobiDB-lite"/>
    </source>
</evidence>
<accession>A0A8U0HTM8</accession>
<name>A0A8U0HTM8_9EURY</name>
<sequence length="253" mass="26404">MSSRQLSALALAALVLLAGAGPVLGVGTDAATGSADDGPVQRTGEPVHRTDAVERNATDADDSFAQYKVSLDNVTVKTWLIRDSTVLNATVKNVVVRNATTENGSRTNVTLSNVSVGQFTLERARMKNVTAQKLVIRNKSVLNVPGGSFFDPSVKNRTIDRQWTKNSTVSGVVIDRLVVDAAILCGNASLGPRATGNDSVAPAAGEKKPDIVVKNGTVGEALIMRGHASNWSVGSVDQPAATNSTLPQGCNRG</sequence>
<evidence type="ECO:0000313" key="2">
    <source>
        <dbReference type="EMBL" id="UPV74268.1"/>
    </source>
</evidence>
<dbReference type="GeneID" id="72186980"/>
<evidence type="ECO:0000313" key="3">
    <source>
        <dbReference type="Proteomes" id="UP000830729"/>
    </source>
</evidence>
<reference evidence="2 3" key="1">
    <citation type="submission" date="2022-04" db="EMBL/GenBank/DDBJ databases">
        <title>Diverse halophilic archaea isolated from saline environments.</title>
        <authorList>
            <person name="Cui H.-L."/>
        </authorList>
    </citation>
    <scope>NUCLEOTIDE SEQUENCE [LARGE SCALE GENOMIC DNA]</scope>
    <source>
        <strain evidence="2 3">XZYJT49</strain>
    </source>
</reference>
<gene>
    <name evidence="2" type="ORF">M0R89_17235</name>
</gene>
<dbReference type="Proteomes" id="UP000830729">
    <property type="component" value="Chromosome"/>
</dbReference>
<dbReference type="AlphaFoldDB" id="A0A8U0HTM8"/>
<organism evidence="2 3">
    <name type="scientific">Halorussus limi</name>
    <dbReference type="NCBI Taxonomy" id="2938695"/>
    <lineage>
        <taxon>Archaea</taxon>
        <taxon>Methanobacteriati</taxon>
        <taxon>Methanobacteriota</taxon>
        <taxon>Stenosarchaea group</taxon>
        <taxon>Halobacteria</taxon>
        <taxon>Halobacteriales</taxon>
        <taxon>Haladaptataceae</taxon>
        <taxon>Halorussus</taxon>
    </lineage>
</organism>
<protein>
    <submittedName>
        <fullName evidence="2">Uncharacterized protein</fullName>
    </submittedName>
</protein>
<dbReference type="RefSeq" id="WP_248650314.1">
    <property type="nucleotide sequence ID" value="NZ_CP096659.1"/>
</dbReference>
<keyword evidence="3" id="KW-1185">Reference proteome</keyword>
<dbReference type="EMBL" id="CP096659">
    <property type="protein sequence ID" value="UPV74268.1"/>
    <property type="molecule type" value="Genomic_DNA"/>
</dbReference>